<evidence type="ECO:0000313" key="2">
    <source>
        <dbReference type="EMBL" id="DAD30061.1"/>
    </source>
</evidence>
<evidence type="ECO:0000313" key="3">
    <source>
        <dbReference type="Proteomes" id="UP000607653"/>
    </source>
</evidence>
<sequence>MNSIDVWVGDPNYSQQCIKISNFMVSSSATPIKAVDLESGFAPHDTAHLIPTSQAGADPKSSFCSRSTHYRLPDHRLSKYALPRVPYQFSRALNGHRSPPDPIKTNCNVSN</sequence>
<keyword evidence="3" id="KW-1185">Reference proteome</keyword>
<gene>
    <name evidence="2" type="ORF">HUJ06_031529</name>
</gene>
<evidence type="ECO:0000256" key="1">
    <source>
        <dbReference type="SAM" id="MobiDB-lite"/>
    </source>
</evidence>
<dbReference type="EMBL" id="DUZY01000002">
    <property type="protein sequence ID" value="DAD30061.1"/>
    <property type="molecule type" value="Genomic_DNA"/>
</dbReference>
<comment type="caution">
    <text evidence="2">The sequence shown here is derived from an EMBL/GenBank/DDBJ whole genome shotgun (WGS) entry which is preliminary data.</text>
</comment>
<proteinExistence type="predicted"/>
<dbReference type="Proteomes" id="UP000607653">
    <property type="component" value="Unassembled WGS sequence"/>
</dbReference>
<name>A0A822YEZ5_NELNU</name>
<feature type="region of interest" description="Disordered" evidence="1">
    <location>
        <begin position="91"/>
        <end position="111"/>
    </location>
</feature>
<reference evidence="2 3" key="1">
    <citation type="journal article" date="2020" name="Mol. Biol. Evol.">
        <title>Distinct Expression and Methylation Patterns for Genes with Different Fates following a Single Whole-Genome Duplication in Flowering Plants.</title>
        <authorList>
            <person name="Shi T."/>
            <person name="Rahmani R.S."/>
            <person name="Gugger P.F."/>
            <person name="Wang M."/>
            <person name="Li H."/>
            <person name="Zhang Y."/>
            <person name="Li Z."/>
            <person name="Wang Q."/>
            <person name="Van de Peer Y."/>
            <person name="Marchal K."/>
            <person name="Chen J."/>
        </authorList>
    </citation>
    <scope>NUCLEOTIDE SEQUENCE [LARGE SCALE GENOMIC DNA]</scope>
    <source>
        <tissue evidence="2">Leaf</tissue>
    </source>
</reference>
<protein>
    <submittedName>
        <fullName evidence="2">Uncharacterized protein</fullName>
    </submittedName>
</protein>
<organism evidence="2 3">
    <name type="scientific">Nelumbo nucifera</name>
    <name type="common">Sacred lotus</name>
    <dbReference type="NCBI Taxonomy" id="4432"/>
    <lineage>
        <taxon>Eukaryota</taxon>
        <taxon>Viridiplantae</taxon>
        <taxon>Streptophyta</taxon>
        <taxon>Embryophyta</taxon>
        <taxon>Tracheophyta</taxon>
        <taxon>Spermatophyta</taxon>
        <taxon>Magnoliopsida</taxon>
        <taxon>Proteales</taxon>
        <taxon>Nelumbonaceae</taxon>
        <taxon>Nelumbo</taxon>
    </lineage>
</organism>
<dbReference type="AlphaFoldDB" id="A0A822YEZ5"/>
<accession>A0A822YEZ5</accession>